<feature type="binding site" evidence="10">
    <location>
        <position position="239"/>
    </location>
    <ligand>
        <name>NAD(+)</name>
        <dbReference type="ChEBI" id="CHEBI:57540"/>
    </ligand>
</feature>
<comment type="function">
    <text evidence="1 10">Catalyzes the sequential NAD-dependent oxidations of L-histidinol to L-histidinaldehyde and then to L-histidine.</text>
</comment>
<dbReference type="InterPro" id="IPR001692">
    <property type="entry name" value="Histidinol_DH_CS"/>
</dbReference>
<feature type="binding site" evidence="10">
    <location>
        <position position="268"/>
    </location>
    <ligand>
        <name>NAD(+)</name>
        <dbReference type="ChEBI" id="CHEBI:57540"/>
    </ligand>
</feature>
<dbReference type="EC" id="1.1.1.23" evidence="3 10"/>
<evidence type="ECO:0000256" key="10">
    <source>
        <dbReference type="HAMAP-Rule" id="MF_01024"/>
    </source>
</evidence>
<feature type="binding site" evidence="10">
    <location>
        <position position="416"/>
    </location>
    <ligand>
        <name>Zn(2+)</name>
        <dbReference type="ChEBI" id="CHEBI:29105"/>
    </ligand>
</feature>
<feature type="binding site" evidence="10">
    <location>
        <position position="475"/>
    </location>
    <ligand>
        <name>substrate</name>
    </ligand>
</feature>
<feature type="binding site" evidence="10">
    <location>
        <position position="383"/>
    </location>
    <ligand>
        <name>substrate</name>
    </ligand>
</feature>
<dbReference type="Gene3D" id="3.40.50.1980">
    <property type="entry name" value="Nitrogenase molybdenum iron protein domain"/>
    <property type="match status" value="2"/>
</dbReference>
<evidence type="ECO:0000256" key="3">
    <source>
        <dbReference type="ARBA" id="ARBA00012965"/>
    </source>
</evidence>
<keyword evidence="13" id="KW-1185">Reference proteome</keyword>
<comment type="catalytic activity">
    <reaction evidence="9 10">
        <text>L-histidinol + 2 NAD(+) + H2O = L-histidine + 2 NADH + 3 H(+)</text>
        <dbReference type="Rhea" id="RHEA:20641"/>
        <dbReference type="ChEBI" id="CHEBI:15377"/>
        <dbReference type="ChEBI" id="CHEBI:15378"/>
        <dbReference type="ChEBI" id="CHEBI:57540"/>
        <dbReference type="ChEBI" id="CHEBI:57595"/>
        <dbReference type="ChEBI" id="CHEBI:57699"/>
        <dbReference type="ChEBI" id="CHEBI:57945"/>
        <dbReference type="EC" id="1.1.1.23"/>
    </reaction>
</comment>
<dbReference type="PANTHER" id="PTHR21256">
    <property type="entry name" value="HISTIDINOL DEHYDROGENASE HDH"/>
    <property type="match status" value="1"/>
</dbReference>
<evidence type="ECO:0000256" key="1">
    <source>
        <dbReference type="ARBA" id="ARBA00003850"/>
    </source>
</evidence>
<reference evidence="12 13" key="1">
    <citation type="submission" date="2021-01" db="EMBL/GenBank/DDBJ databases">
        <title>Whole genome shotgun sequence of Actinoplanes deccanensis NBRC 13994.</title>
        <authorList>
            <person name="Komaki H."/>
            <person name="Tamura T."/>
        </authorList>
    </citation>
    <scope>NUCLEOTIDE SEQUENCE [LARGE SCALE GENOMIC DNA]</scope>
    <source>
        <strain evidence="12 13">NBRC 13994</strain>
    </source>
</reference>
<evidence type="ECO:0000256" key="8">
    <source>
        <dbReference type="ARBA" id="ARBA00023102"/>
    </source>
</evidence>
<dbReference type="Gene3D" id="1.20.5.1300">
    <property type="match status" value="1"/>
</dbReference>
<evidence type="ECO:0000256" key="11">
    <source>
        <dbReference type="RuleBase" id="RU004175"/>
    </source>
</evidence>
<dbReference type="PRINTS" id="PR00083">
    <property type="entry name" value="HOLDHDRGNASE"/>
</dbReference>
<feature type="binding site" evidence="10">
    <location>
        <position position="175"/>
    </location>
    <ligand>
        <name>NAD(+)</name>
        <dbReference type="ChEBI" id="CHEBI:57540"/>
    </ligand>
</feature>
<dbReference type="Pfam" id="PF00815">
    <property type="entry name" value="Histidinol_dh"/>
    <property type="match status" value="1"/>
</dbReference>
<dbReference type="SUPFAM" id="SSF53720">
    <property type="entry name" value="ALDH-like"/>
    <property type="match status" value="1"/>
</dbReference>
<feature type="binding site" evidence="10">
    <location>
        <position position="416"/>
    </location>
    <ligand>
        <name>substrate</name>
    </ligand>
</feature>
<keyword evidence="8 10" id="KW-0368">Histidine biosynthesis</keyword>
<evidence type="ECO:0000256" key="2">
    <source>
        <dbReference type="ARBA" id="ARBA00010178"/>
    </source>
</evidence>
<accession>A0ABQ3YGM2</accession>
<protein>
    <recommendedName>
        <fullName evidence="3 10">Histidinol dehydrogenase</fullName>
        <shortName evidence="10">HDH</shortName>
        <ecNumber evidence="3 10">1.1.1.23</ecNumber>
    </recommendedName>
</protein>
<feature type="binding site" evidence="10">
    <location>
        <position position="316"/>
    </location>
    <ligand>
        <name>substrate</name>
    </ligand>
</feature>
<dbReference type="CDD" id="cd06572">
    <property type="entry name" value="Histidinol_dh"/>
    <property type="match status" value="1"/>
</dbReference>
<evidence type="ECO:0000256" key="7">
    <source>
        <dbReference type="ARBA" id="ARBA00023027"/>
    </source>
</evidence>
<dbReference type="NCBIfam" id="TIGR00069">
    <property type="entry name" value="hisD"/>
    <property type="match status" value="1"/>
</dbReference>
<organism evidence="12 13">
    <name type="scientific">Paractinoplanes deccanensis</name>
    <dbReference type="NCBI Taxonomy" id="113561"/>
    <lineage>
        <taxon>Bacteria</taxon>
        <taxon>Bacillati</taxon>
        <taxon>Actinomycetota</taxon>
        <taxon>Actinomycetes</taxon>
        <taxon>Micromonosporales</taxon>
        <taxon>Micromonosporaceae</taxon>
        <taxon>Paractinoplanes</taxon>
    </lineage>
</organism>
<gene>
    <name evidence="10 12" type="primary">hisD</name>
    <name evidence="12" type="ORF">Ade02nite_77790</name>
</gene>
<dbReference type="EMBL" id="BOMI01000160">
    <property type="protein sequence ID" value="GID79138.1"/>
    <property type="molecule type" value="Genomic_DNA"/>
</dbReference>
<dbReference type="InterPro" id="IPR016161">
    <property type="entry name" value="Ald_DH/histidinol_DH"/>
</dbReference>
<feature type="active site" description="Proton acceptor" evidence="10">
    <location>
        <position position="382"/>
    </location>
</feature>
<feature type="binding site" evidence="10">
    <location>
        <position position="475"/>
    </location>
    <ligand>
        <name>Zn(2+)</name>
        <dbReference type="ChEBI" id="CHEBI:29105"/>
    </ligand>
</feature>
<sequence length="495" mass="52248">MWQWRAARDDVVGGEAEVGGRRAEGGGSHVLVRAAAMVRSGSRQPKLVTVLNRTDLRGSRRDPRGLLPRAQLDVSVAVEQIRPVVEAVHRHGFSAIREATERFDGVRLERLRVAKADIDAAVESLEPEVRAALLESIKRARKVHADQRRTDVTTKVVDGGTVTERWIPVQRVGLYVPGGLAVYPSTVVMNVVPAQEAGVEGLVVASPPQKENGGLPDSRVLAACALLGVDEVYAVGGAQAIAMLGYGSDGADEGDRCEPVDVITGPGNIWVTAAKRLLQGTVGIDAEAGPTEIAILADETADPRHVAADLISQAEHDPLAASVLVTDSEALVEAVEAELSQMVTATKHAARVQTSLTGEQSGVVLVDDLEQGLRVVDAYAAEHLEIQTRDARQWAMRVRNAGAIFVGAWSPVSLGDYAAGSNHVLPTAGCARHSSGLSVQSFLKGVHVIEYDEAALRDVAGHVVALANAEDLPAHGEAVQARLQSGAGRSEGRSA</sequence>
<keyword evidence="7 10" id="KW-0520">NAD</keyword>
<feature type="binding site" evidence="10">
    <location>
        <position position="316"/>
    </location>
    <ligand>
        <name>Zn(2+)</name>
        <dbReference type="ChEBI" id="CHEBI:29105"/>
    </ligand>
</feature>
<keyword evidence="10" id="KW-0028">Amino-acid biosynthesis</keyword>
<comment type="cofactor">
    <cofactor evidence="10">
        <name>Zn(2+)</name>
        <dbReference type="ChEBI" id="CHEBI:29105"/>
    </cofactor>
    <text evidence="10">Binds 1 zinc ion per subunit.</text>
</comment>
<comment type="pathway">
    <text evidence="10">Amino-acid biosynthesis; L-histidine biosynthesis; L-histidine from 5-phospho-alpha-D-ribose 1-diphosphate: step 9/9.</text>
</comment>
<evidence type="ECO:0000256" key="4">
    <source>
        <dbReference type="ARBA" id="ARBA00022723"/>
    </source>
</evidence>
<proteinExistence type="inferred from homology"/>
<dbReference type="InterPro" id="IPR012131">
    <property type="entry name" value="Hstdl_DH"/>
</dbReference>
<keyword evidence="5 10" id="KW-0862">Zinc</keyword>
<evidence type="ECO:0000313" key="13">
    <source>
        <dbReference type="Proteomes" id="UP000609879"/>
    </source>
</evidence>
<feature type="active site" description="Proton acceptor" evidence="10">
    <location>
        <position position="383"/>
    </location>
</feature>
<evidence type="ECO:0000256" key="6">
    <source>
        <dbReference type="ARBA" id="ARBA00023002"/>
    </source>
</evidence>
<evidence type="ECO:0000256" key="5">
    <source>
        <dbReference type="ARBA" id="ARBA00022833"/>
    </source>
</evidence>
<name>A0ABQ3YGM2_9ACTN</name>
<comment type="similarity">
    <text evidence="2 10 11">Belongs to the histidinol dehydrogenase family.</text>
</comment>
<keyword evidence="6 10" id="KW-0560">Oxidoreductase</keyword>
<comment type="caution">
    <text evidence="12">The sequence shown here is derived from an EMBL/GenBank/DDBJ whole genome shotgun (WGS) entry which is preliminary data.</text>
</comment>
<feature type="binding site" evidence="10">
    <location>
        <position position="291"/>
    </location>
    <ligand>
        <name>substrate</name>
    </ligand>
</feature>
<evidence type="ECO:0000313" key="12">
    <source>
        <dbReference type="EMBL" id="GID79138.1"/>
    </source>
</evidence>
<feature type="binding site" evidence="10">
    <location>
        <position position="470"/>
    </location>
    <ligand>
        <name>substrate</name>
    </ligand>
</feature>
<dbReference type="Proteomes" id="UP000609879">
    <property type="component" value="Unassembled WGS sequence"/>
</dbReference>
<feature type="binding site" evidence="10">
    <location>
        <position position="313"/>
    </location>
    <ligand>
        <name>Zn(2+)</name>
        <dbReference type="ChEBI" id="CHEBI:29105"/>
    </ligand>
</feature>
<keyword evidence="4 10" id="KW-0479">Metal-binding</keyword>
<dbReference type="HAMAP" id="MF_01024">
    <property type="entry name" value="HisD"/>
    <property type="match status" value="1"/>
</dbReference>
<evidence type="ECO:0000256" key="9">
    <source>
        <dbReference type="ARBA" id="ARBA00049489"/>
    </source>
</evidence>
<dbReference type="PROSITE" id="PS00611">
    <property type="entry name" value="HISOL_DEHYDROGENASE"/>
    <property type="match status" value="1"/>
</dbReference>
<feature type="binding site" evidence="10">
    <location>
        <position position="313"/>
    </location>
    <ligand>
        <name>substrate</name>
    </ligand>
</feature>
<dbReference type="PANTHER" id="PTHR21256:SF2">
    <property type="entry name" value="HISTIDINE BIOSYNTHESIS TRIFUNCTIONAL PROTEIN"/>
    <property type="match status" value="1"/>
</dbReference>